<keyword evidence="3 5" id="KW-0863">Zinc-finger</keyword>
<dbReference type="InterPro" id="IPR013087">
    <property type="entry name" value="Znf_C2H2_type"/>
</dbReference>
<feature type="domain" description="C2H2-type" evidence="7">
    <location>
        <begin position="379"/>
        <end position="401"/>
    </location>
</feature>
<gene>
    <name evidence="9" type="primary">LOC107111913</name>
</gene>
<keyword evidence="2" id="KW-0677">Repeat</keyword>
<dbReference type="InterPro" id="IPR036236">
    <property type="entry name" value="Znf_C2H2_sf"/>
</dbReference>
<organism evidence="8 9">
    <name type="scientific">Gekko japonicus</name>
    <name type="common">Schlegel's Japanese gecko</name>
    <dbReference type="NCBI Taxonomy" id="146911"/>
    <lineage>
        <taxon>Eukaryota</taxon>
        <taxon>Metazoa</taxon>
        <taxon>Chordata</taxon>
        <taxon>Craniata</taxon>
        <taxon>Vertebrata</taxon>
        <taxon>Euteleostomi</taxon>
        <taxon>Lepidosauria</taxon>
        <taxon>Squamata</taxon>
        <taxon>Bifurcata</taxon>
        <taxon>Gekkota</taxon>
        <taxon>Gekkonidae</taxon>
        <taxon>Gekkoninae</taxon>
        <taxon>Gekko</taxon>
    </lineage>
</organism>
<evidence type="ECO:0000256" key="1">
    <source>
        <dbReference type="ARBA" id="ARBA00022723"/>
    </source>
</evidence>
<feature type="compositionally biased region" description="Pro residues" evidence="6">
    <location>
        <begin position="472"/>
        <end position="481"/>
    </location>
</feature>
<feature type="domain" description="C2H2-type" evidence="7">
    <location>
        <begin position="351"/>
        <end position="378"/>
    </location>
</feature>
<evidence type="ECO:0000256" key="3">
    <source>
        <dbReference type="ARBA" id="ARBA00022771"/>
    </source>
</evidence>
<evidence type="ECO:0000313" key="9">
    <source>
        <dbReference type="RefSeq" id="XP_015268445.1"/>
    </source>
</evidence>
<feature type="domain" description="C2H2-type" evidence="7">
    <location>
        <begin position="191"/>
        <end position="218"/>
    </location>
</feature>
<proteinExistence type="predicted"/>
<evidence type="ECO:0000256" key="5">
    <source>
        <dbReference type="PROSITE-ProRule" id="PRU00042"/>
    </source>
</evidence>
<dbReference type="Gene3D" id="3.30.160.60">
    <property type="entry name" value="Classic Zinc Finger"/>
    <property type="match status" value="7"/>
</dbReference>
<evidence type="ECO:0000256" key="4">
    <source>
        <dbReference type="ARBA" id="ARBA00022833"/>
    </source>
</evidence>
<dbReference type="Pfam" id="PF00096">
    <property type="entry name" value="zf-C2H2"/>
    <property type="match status" value="6"/>
</dbReference>
<evidence type="ECO:0000259" key="7">
    <source>
        <dbReference type="PROSITE" id="PS50157"/>
    </source>
</evidence>
<feature type="domain" description="C2H2-type" evidence="7">
    <location>
        <begin position="323"/>
        <end position="350"/>
    </location>
</feature>
<keyword evidence="8" id="KW-1185">Reference proteome</keyword>
<dbReference type="GeneID" id="107111913"/>
<dbReference type="PROSITE" id="PS00028">
    <property type="entry name" value="ZINC_FINGER_C2H2_1"/>
    <property type="match status" value="7"/>
</dbReference>
<dbReference type="PANTHER" id="PTHR24379">
    <property type="entry name" value="KRAB AND ZINC FINGER DOMAIN-CONTAINING"/>
    <property type="match status" value="1"/>
</dbReference>
<dbReference type="PANTHER" id="PTHR24379:SF122">
    <property type="entry name" value="SIMILAR TO ZINC FINGER PROTEIN 84 (HPF2)"/>
    <property type="match status" value="1"/>
</dbReference>
<sequence length="639" mass="68724">MENYELVTSLDPFGVPHTLGLGLSEQEWWLACQYPVQGYPVLKPDLLSRIERAGEPCLGDQLDSARGIPQDPCPGYRFFKPEGLSWIERWEELGIADRQKVEEGKLCTGSCQGAAGRGKAIKEEEGGQKGFAASLERYQLFPDSSRAGLFLTPNATQLRAPPRVKKEEVASCEPSLCGPGRPSQGLGSGPFACVVCGKCFRQKQGLITHGRIHTGEKPYPCLECGKRFRQRPNLLTHQRVHTGERPFPCLRCGKRFSQKANLAAHQRTHAVQEGLIAPEPKAPVQRGNRQAEKPFPCNVCGKSFSQRPNLITHQRIHTGEKPFACTECGKRFNQRANLITHRRIHSGERPFPCATCGRRFSQKGNLAAHQRTHSQQRPHACTCCPKRFKGESALRAHQRTHRQVLGADPLPGTLLAAPGLQQALPGDPASVAHRATPAPRQDLAGEAAAGIHQAGSSGPHPGASHGQSLPGDPLPPAPHPAGAPQGHLQGVAPGSEQGPKLSAPPPPPSAMDPHVEMLHCQRRLSLPGLPTSSAHPVVPLGQSQPVTAKPKSLAGPRASAVDAPSEMLHCLCHASRASLVIPHPPHLGQLQAGSRDTPGRAWLGIPCPPRALQLQQQGGQGHPASAPNPRLCSIPDSLR</sequence>
<evidence type="ECO:0000313" key="8">
    <source>
        <dbReference type="Proteomes" id="UP000694871"/>
    </source>
</evidence>
<dbReference type="SUPFAM" id="SSF57667">
    <property type="entry name" value="beta-beta-alpha zinc fingers"/>
    <property type="match status" value="4"/>
</dbReference>
<feature type="compositionally biased region" description="Low complexity" evidence="6">
    <location>
        <begin position="453"/>
        <end position="471"/>
    </location>
</feature>
<reference evidence="9" key="1">
    <citation type="submission" date="2025-08" db="UniProtKB">
        <authorList>
            <consortium name="RefSeq"/>
        </authorList>
    </citation>
    <scope>IDENTIFICATION</scope>
</reference>
<feature type="region of interest" description="Disordered" evidence="6">
    <location>
        <begin position="418"/>
        <end position="513"/>
    </location>
</feature>
<dbReference type="Pfam" id="PF13912">
    <property type="entry name" value="zf-C2H2_6"/>
    <property type="match status" value="1"/>
</dbReference>
<feature type="region of interest" description="Disordered" evidence="6">
    <location>
        <begin position="612"/>
        <end position="639"/>
    </location>
</feature>
<feature type="domain" description="C2H2-type" evidence="7">
    <location>
        <begin position="295"/>
        <end position="322"/>
    </location>
</feature>
<feature type="region of interest" description="Disordered" evidence="6">
    <location>
        <begin position="526"/>
        <end position="557"/>
    </location>
</feature>
<dbReference type="PROSITE" id="PS50157">
    <property type="entry name" value="ZINC_FINGER_C2H2_2"/>
    <property type="match status" value="7"/>
</dbReference>
<dbReference type="SMART" id="SM00355">
    <property type="entry name" value="ZnF_C2H2"/>
    <property type="match status" value="7"/>
</dbReference>
<accession>A0ABM1K408</accession>
<protein>
    <submittedName>
        <fullName evidence="9">Zinc finger protein 92 homolog isoform X1</fullName>
    </submittedName>
</protein>
<feature type="domain" description="C2H2-type" evidence="7">
    <location>
        <begin position="247"/>
        <end position="274"/>
    </location>
</feature>
<name>A0ABM1K408_GEKJA</name>
<evidence type="ECO:0000256" key="2">
    <source>
        <dbReference type="ARBA" id="ARBA00022737"/>
    </source>
</evidence>
<feature type="domain" description="C2H2-type" evidence="7">
    <location>
        <begin position="219"/>
        <end position="246"/>
    </location>
</feature>
<keyword evidence="4" id="KW-0862">Zinc</keyword>
<dbReference type="Proteomes" id="UP000694871">
    <property type="component" value="Unplaced"/>
</dbReference>
<dbReference type="RefSeq" id="XP_015268445.1">
    <property type="nucleotide sequence ID" value="XM_015412959.1"/>
</dbReference>
<evidence type="ECO:0000256" key="6">
    <source>
        <dbReference type="SAM" id="MobiDB-lite"/>
    </source>
</evidence>
<keyword evidence="1" id="KW-0479">Metal-binding</keyword>